<gene>
    <name evidence="1" type="primary">pmvC</name>
    <name evidence="2" type="ORF">NM948_12235</name>
    <name evidence="3" type="ORF">NQF69_02775</name>
</gene>
<dbReference type="EMBL" id="JANIEN010000002">
    <property type="protein sequence ID" value="MDT3451694.1"/>
    <property type="molecule type" value="Genomic_DNA"/>
</dbReference>
<evidence type="ECO:0000313" key="2">
    <source>
        <dbReference type="EMBL" id="MDA5624294.1"/>
    </source>
</evidence>
<proteinExistence type="predicted"/>
<sequence>MKITITRNHPEVFQESARLVAEKFIKAQCVEALTLALIEGVEHFVLEGEEESKRGHSIKVVLKGSHEVIKSEVNTNEKNHCNH</sequence>
<protein>
    <submittedName>
        <fullName evidence="1">Virulence protein C</fullName>
    </submittedName>
</protein>
<dbReference type="EMBL" id="JANJHC010000048">
    <property type="protein sequence ID" value="MDA5624294.1"/>
    <property type="molecule type" value="Genomic_DNA"/>
</dbReference>
<dbReference type="Proteomes" id="UP001182304">
    <property type="component" value="Unassembled WGS sequence"/>
</dbReference>
<dbReference type="RefSeq" id="WP_016533377.1">
    <property type="nucleotide sequence ID" value="NZ_CP015569.1"/>
</dbReference>
<organism evidence="1">
    <name type="scientific">Pasteurella multocida</name>
    <dbReference type="NCBI Taxonomy" id="747"/>
    <lineage>
        <taxon>Bacteria</taxon>
        <taxon>Pseudomonadati</taxon>
        <taxon>Pseudomonadota</taxon>
        <taxon>Gammaproteobacteria</taxon>
        <taxon>Pasteurellales</taxon>
        <taxon>Pasteurellaceae</taxon>
        <taxon>Pasteurella</taxon>
    </lineage>
</organism>
<reference evidence="1" key="1">
    <citation type="submission" date="2000-02" db="EMBL/GenBank/DDBJ databases">
        <title>Identification of Pasteurella multocida virulence genes in a septicemic mouse model using signature-tagged mutagenesis.</title>
        <authorList>
            <person name="Fuller T.E."/>
            <person name="Kennedy M.J."/>
            <person name="Lowery D.E."/>
        </authorList>
    </citation>
    <scope>NUCLEOTIDE SEQUENCE</scope>
</reference>
<dbReference type="AlphaFoldDB" id="Q9L696"/>
<name>Q9L696_PASMD</name>
<reference evidence="3" key="3">
    <citation type="submission" date="2022-07" db="EMBL/GenBank/DDBJ databases">
        <title>Sequence of Pasteurella multocoda 17BRD-035.</title>
        <authorList>
            <person name="Roy Chowdhury P."/>
            <person name="Alhamami T."/>
            <person name="Trott D.J."/>
            <person name="Djordvevic S.P."/>
        </authorList>
    </citation>
    <scope>NUCLEOTIDE SEQUENCE</scope>
    <source>
        <strain evidence="3">17BRD-035</strain>
    </source>
</reference>
<reference evidence="2" key="2">
    <citation type="submission" date="2022-07" db="EMBL/GenBank/DDBJ databases">
        <title>Genome-based characterization of novel serogroup A variants of Pasteurella multocida.</title>
        <authorList>
            <person name="Prajapati A."/>
            <person name="Yogisharadhya R."/>
            <person name="Mohanty N."/>
            <person name="Chanda M."/>
            <person name="Mendem S.K."/>
            <person name="Siddaramappa S."/>
            <person name="Shivachandra S.B."/>
        </authorList>
    </citation>
    <scope>NUCLEOTIDE SEQUENCE</scope>
    <source>
        <strain evidence="2">NIVEDIPm19</strain>
    </source>
</reference>
<accession>Q9L696</accession>
<dbReference type="EMBL" id="AF237943">
    <property type="protein sequence ID" value="AAF68429.1"/>
    <property type="molecule type" value="Genomic_DNA"/>
</dbReference>
<evidence type="ECO:0000313" key="1">
    <source>
        <dbReference type="EMBL" id="AAF68429.1"/>
    </source>
</evidence>
<evidence type="ECO:0000313" key="3">
    <source>
        <dbReference type="EMBL" id="MDT3451694.1"/>
    </source>
</evidence>
<dbReference type="Proteomes" id="UP001145481">
    <property type="component" value="Unassembled WGS sequence"/>
</dbReference>